<dbReference type="SUPFAM" id="SSF140459">
    <property type="entry name" value="PE/PPE dimer-like"/>
    <property type="match status" value="1"/>
</dbReference>
<dbReference type="OrthoDB" id="3681508at2"/>
<feature type="compositionally biased region" description="Basic and acidic residues" evidence="2">
    <location>
        <begin position="461"/>
        <end position="470"/>
    </location>
</feature>
<feature type="compositionally biased region" description="Low complexity" evidence="2">
    <location>
        <begin position="211"/>
        <end position="231"/>
    </location>
</feature>
<dbReference type="EMBL" id="VOBR01000005">
    <property type="protein sequence ID" value="TWP52522.1"/>
    <property type="molecule type" value="Genomic_DNA"/>
</dbReference>
<feature type="domain" description="PPE" evidence="3">
    <location>
        <begin position="46"/>
        <end position="177"/>
    </location>
</feature>
<feature type="compositionally biased region" description="Gly residues" evidence="2">
    <location>
        <begin position="361"/>
        <end position="383"/>
    </location>
</feature>
<evidence type="ECO:0000313" key="4">
    <source>
        <dbReference type="EMBL" id="TWP52522.1"/>
    </source>
</evidence>
<name>A0A563EY98_9PSEU</name>
<dbReference type="Proteomes" id="UP000316639">
    <property type="component" value="Unassembled WGS sequence"/>
</dbReference>
<feature type="region of interest" description="Disordered" evidence="2">
    <location>
        <begin position="211"/>
        <end position="383"/>
    </location>
</feature>
<gene>
    <name evidence="4" type="ORF">FKR81_09360</name>
</gene>
<evidence type="ECO:0000256" key="2">
    <source>
        <dbReference type="SAM" id="MobiDB-lite"/>
    </source>
</evidence>
<feature type="region of interest" description="Disordered" evidence="2">
    <location>
        <begin position="174"/>
        <end position="193"/>
    </location>
</feature>
<comment type="caution">
    <text evidence="4">The sequence shown here is derived from an EMBL/GenBank/DDBJ whole genome shotgun (WGS) entry which is preliminary data.</text>
</comment>
<dbReference type="RefSeq" id="WP_146350578.1">
    <property type="nucleotide sequence ID" value="NZ_VOBR01000005.1"/>
</dbReference>
<dbReference type="InterPro" id="IPR038332">
    <property type="entry name" value="PPE_sf"/>
</dbReference>
<evidence type="ECO:0000259" key="3">
    <source>
        <dbReference type="Pfam" id="PF00823"/>
    </source>
</evidence>
<accession>A0A563EY98</accession>
<feature type="compositionally biased region" description="Gly residues" evidence="2">
    <location>
        <begin position="232"/>
        <end position="249"/>
    </location>
</feature>
<reference evidence="4 5" key="1">
    <citation type="submission" date="2019-07" db="EMBL/GenBank/DDBJ databases">
        <title>Lentzea xizangensis sp. nov., isolated from Qinghai-Tibetan Plateau Soils.</title>
        <authorList>
            <person name="Huang J."/>
        </authorList>
    </citation>
    <scope>NUCLEOTIDE SEQUENCE [LARGE SCALE GENOMIC DNA]</scope>
    <source>
        <strain evidence="4 5">FXJ1.1311</strain>
    </source>
</reference>
<sequence>MAPTQNEEEIETVLHDAQNWAARSHQDLYTAVHNNNDPGQAGEIGSEWGQFGSEMTEAAQLIADRVTATESGWTGEAADSARAAIKLLSDWVTETAETAVEVGNRVADQGRVMATARANMPEPVLFQWDAATQMLSAPGLGAFVASAADVQAANEQARGAHEQAVAVMNAMEQESRNVDRTTPVFKPPFNPVTGETEEPVVAMARTSGVSLAGASAGPAPAARPDGFTASGADGGTGGAGTGPAAGSGPGAVAANPGTGTGTAWQASNAPAAAGYPSGSGAPSQWQSGSTDHTTAAAATYQPAAPPMPTSHGYPSGTMPTSTGGMTWDPTTGQPTGFGTGKNTPAPGAPGAVPPGKMPGNFGPGGPGGPGLTGGAGGSGGGAGGAGAKGAFGGAGAFGSGALGGAGGPGGAVTQPGGSTGTLQPGQQQAMARGGAAPVGPGAAGAAGAAGAPMGGAPGAGRGEEDKEHRSASYIMSGDLFEVPGENLPPAVIGGAKKKKEQDQ</sequence>
<dbReference type="InterPro" id="IPR000030">
    <property type="entry name" value="PPE_dom"/>
</dbReference>
<feature type="region of interest" description="Disordered" evidence="2">
    <location>
        <begin position="406"/>
        <end position="503"/>
    </location>
</feature>
<comment type="similarity">
    <text evidence="1">Belongs to the mycobacterial PPE family.</text>
</comment>
<dbReference type="Pfam" id="PF00823">
    <property type="entry name" value="PPE"/>
    <property type="match status" value="1"/>
</dbReference>
<evidence type="ECO:0000313" key="5">
    <source>
        <dbReference type="Proteomes" id="UP000316639"/>
    </source>
</evidence>
<keyword evidence="5" id="KW-1185">Reference proteome</keyword>
<protein>
    <submittedName>
        <fullName evidence="4">PPE domain-containing protein</fullName>
    </submittedName>
</protein>
<feature type="compositionally biased region" description="Low complexity" evidence="2">
    <location>
        <begin position="266"/>
        <end position="283"/>
    </location>
</feature>
<feature type="compositionally biased region" description="Low complexity" evidence="2">
    <location>
        <begin position="293"/>
        <end position="302"/>
    </location>
</feature>
<organism evidence="4 5">
    <name type="scientific">Lentzea tibetensis</name>
    <dbReference type="NCBI Taxonomy" id="2591470"/>
    <lineage>
        <taxon>Bacteria</taxon>
        <taxon>Bacillati</taxon>
        <taxon>Actinomycetota</taxon>
        <taxon>Actinomycetes</taxon>
        <taxon>Pseudonocardiales</taxon>
        <taxon>Pseudonocardiaceae</taxon>
        <taxon>Lentzea</taxon>
    </lineage>
</organism>
<dbReference type="AlphaFoldDB" id="A0A563EY98"/>
<proteinExistence type="inferred from homology"/>
<feature type="compositionally biased region" description="Low complexity" evidence="2">
    <location>
        <begin position="312"/>
        <end position="336"/>
    </location>
</feature>
<evidence type="ECO:0000256" key="1">
    <source>
        <dbReference type="ARBA" id="ARBA00010652"/>
    </source>
</evidence>
<dbReference type="Gene3D" id="1.20.1260.20">
    <property type="entry name" value="PPE superfamily"/>
    <property type="match status" value="1"/>
</dbReference>
<feature type="compositionally biased region" description="Low complexity" evidence="2">
    <location>
        <begin position="423"/>
        <end position="451"/>
    </location>
</feature>